<dbReference type="AlphaFoldDB" id="A0A5E4ENG9"/>
<dbReference type="InterPro" id="IPR044839">
    <property type="entry name" value="NDR1-like"/>
</dbReference>
<accession>A0A5E4ENG9</accession>
<feature type="transmembrane region" description="Helical" evidence="3">
    <location>
        <begin position="197"/>
        <end position="219"/>
    </location>
</feature>
<dbReference type="PANTHER" id="PTHR31234">
    <property type="entry name" value="LATE EMBRYOGENESIS ABUNDANT (LEA) HYDROXYPROLINE-RICH GLYCOPROTEIN FAMILY"/>
    <property type="match status" value="1"/>
</dbReference>
<keyword evidence="2 3" id="KW-0472">Membrane</keyword>
<dbReference type="Gramene" id="VVA15408">
    <property type="protein sequence ID" value="VVA15408"/>
    <property type="gene ID" value="Prudul26B032134"/>
</dbReference>
<dbReference type="PANTHER" id="PTHR31234:SF35">
    <property type="entry name" value="LATE EMBRYOGENESIS ABUNDANT (LEA) HYDROXYPROLINE-RICH GLYCOPROTEIN FAMILY"/>
    <property type="match status" value="1"/>
</dbReference>
<evidence type="ECO:0000256" key="1">
    <source>
        <dbReference type="ARBA" id="ARBA00004370"/>
    </source>
</evidence>
<evidence type="ECO:0000256" key="2">
    <source>
        <dbReference type="ARBA" id="ARBA00023136"/>
    </source>
</evidence>
<dbReference type="OMA" id="ANWEANV"/>
<name>A0A5E4ENG9_PRUDU</name>
<dbReference type="EMBL" id="CABIKO010000014">
    <property type="protein sequence ID" value="VVA15408.1"/>
    <property type="molecule type" value="Genomic_DNA"/>
</dbReference>
<keyword evidence="3" id="KW-1133">Transmembrane helix</keyword>
<reference evidence="5" key="1">
    <citation type="journal article" date="2020" name="Plant J.">
        <title>Transposons played a major role in the diversification between the closely related almond and peach genomes: results from the almond genome sequence.</title>
        <authorList>
            <person name="Alioto T."/>
            <person name="Alexiou K.G."/>
            <person name="Bardil A."/>
            <person name="Barteri F."/>
            <person name="Castanera R."/>
            <person name="Cruz F."/>
            <person name="Dhingra A."/>
            <person name="Duval H."/>
            <person name="Fernandez I Marti A."/>
            <person name="Frias L."/>
            <person name="Galan B."/>
            <person name="Garcia J.L."/>
            <person name="Howad W."/>
            <person name="Gomez-Garrido J."/>
            <person name="Gut M."/>
            <person name="Julca I."/>
            <person name="Morata J."/>
            <person name="Puigdomenech P."/>
            <person name="Ribeca P."/>
            <person name="Rubio Cabetas M.J."/>
            <person name="Vlasova A."/>
            <person name="Wirthensohn M."/>
            <person name="Garcia-Mas J."/>
            <person name="Gabaldon T."/>
            <person name="Casacuberta J.M."/>
            <person name="Arus P."/>
        </authorList>
    </citation>
    <scope>NUCLEOTIDE SEQUENCE [LARGE SCALE GENOMIC DNA]</scope>
    <source>
        <strain evidence="5">cv. Texas</strain>
    </source>
</reference>
<keyword evidence="3" id="KW-0812">Transmembrane</keyword>
<sequence>MSLLSQVHPQAPNVQLNSLFMSKFNISNTTLGANWDITLTIDNPNLVTWVRFNHVKGSMSYKDNILAISSVEPFMLGLKERRTVRVKISTMGLGEEDRDHQLVVKKRVLDEMMSKRREDGAVHFSMQMFVWATYRTGLWETQQDVVMSPQCLDLKVGFSRGIGFGSWISGGPLMCSEELCMASLWCKKSPDCSKIRGYILLFLIVVSLATVIGFSLWFLGNYVDSKSGPGTDPLVLRLDAFSLSNFEVSNSSFSAEWEAKLTFGNQNGGLTVTLNPFESYVYYKESEALSCASVDAMLHVPPRKQKTLQIKFDPTSCGGEQPYVEDRVMKELSEDRKSGHLSFSLKMRIDASYSMRELLGMGTQVTLNPNCSGLKVQFEGAKGEGKINGGRKCTIPLPK</sequence>
<evidence type="ECO:0000256" key="3">
    <source>
        <dbReference type="SAM" id="Phobius"/>
    </source>
</evidence>
<evidence type="ECO:0000313" key="5">
    <source>
        <dbReference type="Proteomes" id="UP000327085"/>
    </source>
</evidence>
<gene>
    <name evidence="4" type="ORF">ALMOND_2B032134</name>
</gene>
<organism evidence="4 5">
    <name type="scientific">Prunus dulcis</name>
    <name type="common">Almond</name>
    <name type="synonym">Amygdalus dulcis</name>
    <dbReference type="NCBI Taxonomy" id="3755"/>
    <lineage>
        <taxon>Eukaryota</taxon>
        <taxon>Viridiplantae</taxon>
        <taxon>Streptophyta</taxon>
        <taxon>Embryophyta</taxon>
        <taxon>Tracheophyta</taxon>
        <taxon>Spermatophyta</taxon>
        <taxon>Magnoliopsida</taxon>
        <taxon>eudicotyledons</taxon>
        <taxon>Gunneridae</taxon>
        <taxon>Pentapetalae</taxon>
        <taxon>rosids</taxon>
        <taxon>fabids</taxon>
        <taxon>Rosales</taxon>
        <taxon>Rosaceae</taxon>
        <taxon>Amygdaloideae</taxon>
        <taxon>Amygdaleae</taxon>
        <taxon>Prunus</taxon>
    </lineage>
</organism>
<dbReference type="InParanoid" id="A0A5E4ENG9"/>
<dbReference type="GO" id="GO:0005886">
    <property type="term" value="C:plasma membrane"/>
    <property type="evidence" value="ECO:0007669"/>
    <property type="project" value="TreeGrafter"/>
</dbReference>
<evidence type="ECO:0000313" key="4">
    <source>
        <dbReference type="EMBL" id="VVA15408.1"/>
    </source>
</evidence>
<protein>
    <submittedName>
        <fullName evidence="4">PREDICTED: YLS9</fullName>
    </submittedName>
</protein>
<dbReference type="Proteomes" id="UP000327085">
    <property type="component" value="Chromosome 7"/>
</dbReference>
<proteinExistence type="predicted"/>
<comment type="subcellular location">
    <subcellularLocation>
        <location evidence="1">Membrane</location>
    </subcellularLocation>
</comment>
<dbReference type="GO" id="GO:0098542">
    <property type="term" value="P:defense response to other organism"/>
    <property type="evidence" value="ECO:0007669"/>
    <property type="project" value="InterPro"/>
</dbReference>